<feature type="compositionally biased region" description="Low complexity" evidence="1">
    <location>
        <begin position="93"/>
        <end position="105"/>
    </location>
</feature>
<evidence type="ECO:0000313" key="3">
    <source>
        <dbReference type="Proteomes" id="UP000776276"/>
    </source>
</evidence>
<evidence type="ECO:0000313" key="2">
    <source>
        <dbReference type="EMBL" id="MBU3077394.1"/>
    </source>
</evidence>
<dbReference type="RefSeq" id="WP_216321537.1">
    <property type="nucleotide sequence ID" value="NZ_JAHKRT010000002.1"/>
</dbReference>
<accession>A0ABS6BJI8</accession>
<dbReference type="Proteomes" id="UP000776276">
    <property type="component" value="Unassembled WGS sequence"/>
</dbReference>
<sequence length="132" mass="13302">MEGRASLGGRTGGPVFLLWLCLCLASALVHALIPLEAPSIRGTGSAFSASTSAVAIKPARSSVAREQRALPARKTGVGDGRADPAGDFPRTRPASTPSVPAVVPATAWPGEVPSIADGIRSSPALARAPPLS</sequence>
<feature type="region of interest" description="Disordered" evidence="1">
    <location>
        <begin position="58"/>
        <end position="105"/>
    </location>
</feature>
<name>A0ABS6BJI8_9SPHN</name>
<evidence type="ECO:0000256" key="1">
    <source>
        <dbReference type="SAM" id="MobiDB-lite"/>
    </source>
</evidence>
<dbReference type="EMBL" id="JAHKRT010000002">
    <property type="protein sequence ID" value="MBU3077394.1"/>
    <property type="molecule type" value="Genomic_DNA"/>
</dbReference>
<proteinExistence type="predicted"/>
<keyword evidence="3" id="KW-1185">Reference proteome</keyword>
<comment type="caution">
    <text evidence="2">The sequence shown here is derived from an EMBL/GenBank/DDBJ whole genome shotgun (WGS) entry which is preliminary data.</text>
</comment>
<protein>
    <submittedName>
        <fullName evidence="2">Uncharacterized protein</fullName>
    </submittedName>
</protein>
<reference evidence="2 3" key="1">
    <citation type="submission" date="2021-06" db="EMBL/GenBank/DDBJ databases">
        <title>Sphingomonas sp. XMGL2, whole genome shotgun sequencing project.</title>
        <authorList>
            <person name="Zhao G."/>
            <person name="Shen L."/>
        </authorList>
    </citation>
    <scope>NUCLEOTIDE SEQUENCE [LARGE SCALE GENOMIC DNA]</scope>
    <source>
        <strain evidence="2 3">XMGL2</strain>
    </source>
</reference>
<organism evidence="2 3">
    <name type="scientific">Sphingomonas quercus</name>
    <dbReference type="NCBI Taxonomy" id="2842451"/>
    <lineage>
        <taxon>Bacteria</taxon>
        <taxon>Pseudomonadati</taxon>
        <taxon>Pseudomonadota</taxon>
        <taxon>Alphaproteobacteria</taxon>
        <taxon>Sphingomonadales</taxon>
        <taxon>Sphingomonadaceae</taxon>
        <taxon>Sphingomonas</taxon>
    </lineage>
</organism>
<gene>
    <name evidence="2" type="ORF">KOF26_05885</name>
</gene>